<name>A0A067P1U6_9AGAM</name>
<proteinExistence type="predicted"/>
<gene>
    <name evidence="1" type="ORF">JAAARDRAFT_43168</name>
</gene>
<dbReference type="OrthoDB" id="2690866at2759"/>
<dbReference type="HOGENOM" id="CLU_987161_0_0_1"/>
<organism evidence="1 2">
    <name type="scientific">Jaapia argillacea MUCL 33604</name>
    <dbReference type="NCBI Taxonomy" id="933084"/>
    <lineage>
        <taxon>Eukaryota</taxon>
        <taxon>Fungi</taxon>
        <taxon>Dikarya</taxon>
        <taxon>Basidiomycota</taxon>
        <taxon>Agaricomycotina</taxon>
        <taxon>Agaricomycetes</taxon>
        <taxon>Agaricomycetidae</taxon>
        <taxon>Jaapiales</taxon>
        <taxon>Jaapiaceae</taxon>
        <taxon>Jaapia</taxon>
    </lineage>
</organism>
<evidence type="ECO:0000313" key="2">
    <source>
        <dbReference type="Proteomes" id="UP000027265"/>
    </source>
</evidence>
<accession>A0A067P1U6</accession>
<evidence type="ECO:0000313" key="1">
    <source>
        <dbReference type="EMBL" id="KDQ48908.1"/>
    </source>
</evidence>
<protein>
    <submittedName>
        <fullName evidence="1">Uncharacterized protein</fullName>
    </submittedName>
</protein>
<sequence length="282" mass="29926">LCCRKGCIDEFGNAPPLKGHTCSFRKRKTKVTAIWGTRASTRTTTQQNVDATPEVHVPDANPFASVSLSSTAAPSHILVHHTLTNSDTSFSQPFPDPLLLVPPFPFLAHPILSSSRLSHPLFPAMAPCGAPPSDGMDIELGLGFPSEMSEGGMAFGSHTESSLGCESGPLTHSFESHDIDGMADLLSLHSPLESGMNMSSFSSERYADDTGTGTSLATSPVLEFDFGTTDSVALPSPVWAELLSTGDDDTHPMSPPSVDTDILLSTSLEMLVYQIMGAFSKL</sequence>
<dbReference type="EMBL" id="KL197956">
    <property type="protein sequence ID" value="KDQ48908.1"/>
    <property type="molecule type" value="Genomic_DNA"/>
</dbReference>
<reference evidence="2" key="1">
    <citation type="journal article" date="2014" name="Proc. Natl. Acad. Sci. U.S.A.">
        <title>Extensive sampling of basidiomycete genomes demonstrates inadequacy of the white-rot/brown-rot paradigm for wood decay fungi.</title>
        <authorList>
            <person name="Riley R."/>
            <person name="Salamov A.A."/>
            <person name="Brown D.W."/>
            <person name="Nagy L.G."/>
            <person name="Floudas D."/>
            <person name="Held B.W."/>
            <person name="Levasseur A."/>
            <person name="Lombard V."/>
            <person name="Morin E."/>
            <person name="Otillar R."/>
            <person name="Lindquist E.A."/>
            <person name="Sun H."/>
            <person name="LaButti K.M."/>
            <person name="Schmutz J."/>
            <person name="Jabbour D."/>
            <person name="Luo H."/>
            <person name="Baker S.E."/>
            <person name="Pisabarro A.G."/>
            <person name="Walton J.D."/>
            <person name="Blanchette R.A."/>
            <person name="Henrissat B."/>
            <person name="Martin F."/>
            <person name="Cullen D."/>
            <person name="Hibbett D.S."/>
            <person name="Grigoriev I.V."/>
        </authorList>
    </citation>
    <scope>NUCLEOTIDE SEQUENCE [LARGE SCALE GENOMIC DNA]</scope>
    <source>
        <strain evidence="2">MUCL 33604</strain>
    </source>
</reference>
<dbReference type="AlphaFoldDB" id="A0A067P1U6"/>
<keyword evidence="2" id="KW-1185">Reference proteome</keyword>
<dbReference type="Proteomes" id="UP000027265">
    <property type="component" value="Unassembled WGS sequence"/>
</dbReference>
<dbReference type="InParanoid" id="A0A067P1U6"/>
<feature type="non-terminal residue" evidence="1">
    <location>
        <position position="1"/>
    </location>
</feature>